<dbReference type="AlphaFoldDB" id="A0A505DDE2"/>
<dbReference type="EMBL" id="VCHX02000173">
    <property type="protein sequence ID" value="TPQ18598.1"/>
    <property type="molecule type" value="Genomic_DNA"/>
</dbReference>
<comment type="caution">
    <text evidence="10">The sequence shown here is derived from an EMBL/GenBank/DDBJ whole genome shotgun (WGS) entry which is preliminary data.</text>
</comment>
<evidence type="ECO:0000256" key="7">
    <source>
        <dbReference type="ARBA" id="ARBA00022840"/>
    </source>
</evidence>
<dbReference type="SMART" id="SM00387">
    <property type="entry name" value="HATPase_c"/>
    <property type="match status" value="1"/>
</dbReference>
<organism evidence="10 11">
    <name type="scientific">Streptomyces sporangiiformans</name>
    <dbReference type="NCBI Taxonomy" id="2315329"/>
    <lineage>
        <taxon>Bacteria</taxon>
        <taxon>Bacillati</taxon>
        <taxon>Actinomycetota</taxon>
        <taxon>Actinomycetes</taxon>
        <taxon>Kitasatosporales</taxon>
        <taxon>Streptomycetaceae</taxon>
        <taxon>Streptomyces</taxon>
    </lineage>
</organism>
<keyword evidence="11" id="KW-1185">Reference proteome</keyword>
<feature type="domain" description="Histidine kinase" evidence="9">
    <location>
        <begin position="474"/>
        <end position="696"/>
    </location>
</feature>
<dbReference type="Pfam" id="PF02518">
    <property type="entry name" value="HATPase_c"/>
    <property type="match status" value="1"/>
</dbReference>
<dbReference type="PROSITE" id="PS50109">
    <property type="entry name" value="HIS_KIN"/>
    <property type="match status" value="1"/>
</dbReference>
<evidence type="ECO:0000256" key="4">
    <source>
        <dbReference type="ARBA" id="ARBA00022679"/>
    </source>
</evidence>
<evidence type="ECO:0000256" key="3">
    <source>
        <dbReference type="ARBA" id="ARBA00022553"/>
    </source>
</evidence>
<dbReference type="GO" id="GO:0000160">
    <property type="term" value="P:phosphorelay signal transduction system"/>
    <property type="evidence" value="ECO:0007669"/>
    <property type="project" value="UniProtKB-KW"/>
</dbReference>
<dbReference type="GO" id="GO:0005524">
    <property type="term" value="F:ATP binding"/>
    <property type="evidence" value="ECO:0007669"/>
    <property type="project" value="UniProtKB-KW"/>
</dbReference>
<evidence type="ECO:0000256" key="5">
    <source>
        <dbReference type="ARBA" id="ARBA00022741"/>
    </source>
</evidence>
<dbReference type="PRINTS" id="PR00344">
    <property type="entry name" value="BCTRLSENSOR"/>
</dbReference>
<accession>A0A505DDE2</accession>
<dbReference type="OrthoDB" id="9816482at2"/>
<evidence type="ECO:0000256" key="2">
    <source>
        <dbReference type="ARBA" id="ARBA00012438"/>
    </source>
</evidence>
<keyword evidence="5" id="KW-0547">Nucleotide-binding</keyword>
<evidence type="ECO:0000313" key="11">
    <source>
        <dbReference type="Proteomes" id="UP000317378"/>
    </source>
</evidence>
<keyword evidence="4" id="KW-0808">Transferase</keyword>
<dbReference type="InterPro" id="IPR003594">
    <property type="entry name" value="HATPase_dom"/>
</dbReference>
<evidence type="ECO:0000256" key="8">
    <source>
        <dbReference type="ARBA" id="ARBA00023012"/>
    </source>
</evidence>
<keyword evidence="7" id="KW-0067">ATP-binding</keyword>
<keyword evidence="8" id="KW-0902">Two-component regulatory system</keyword>
<reference evidence="10 11" key="1">
    <citation type="submission" date="2019-06" db="EMBL/GenBank/DDBJ databases">
        <title>Streptomyces sporangiiformans sp. nov., a novel actinomycete isolated from soil in Mount Song.</title>
        <authorList>
            <person name="Han L."/>
        </authorList>
    </citation>
    <scope>NUCLEOTIDE SEQUENCE [LARGE SCALE GENOMIC DNA]</scope>
    <source>
        <strain evidence="10 11">NEAU-SSA 1</strain>
    </source>
</reference>
<dbReference type="InterPro" id="IPR036890">
    <property type="entry name" value="HATPase_C_sf"/>
</dbReference>
<evidence type="ECO:0000259" key="9">
    <source>
        <dbReference type="PROSITE" id="PS50109"/>
    </source>
</evidence>
<comment type="catalytic activity">
    <reaction evidence="1">
        <text>ATP + protein L-histidine = ADP + protein N-phospho-L-histidine.</text>
        <dbReference type="EC" id="2.7.13.3"/>
    </reaction>
</comment>
<dbReference type="GO" id="GO:0004673">
    <property type="term" value="F:protein histidine kinase activity"/>
    <property type="evidence" value="ECO:0007669"/>
    <property type="project" value="UniProtKB-EC"/>
</dbReference>
<dbReference type="PANTHER" id="PTHR43065">
    <property type="entry name" value="SENSOR HISTIDINE KINASE"/>
    <property type="match status" value="1"/>
</dbReference>
<keyword evidence="3" id="KW-0597">Phosphoprotein</keyword>
<dbReference type="PANTHER" id="PTHR43065:SF10">
    <property type="entry name" value="PEROXIDE STRESS-ACTIVATED HISTIDINE KINASE MAK3"/>
    <property type="match status" value="1"/>
</dbReference>
<protein>
    <recommendedName>
        <fullName evidence="2">histidine kinase</fullName>
        <ecNumber evidence="2">2.7.13.3</ecNumber>
    </recommendedName>
</protein>
<evidence type="ECO:0000313" key="10">
    <source>
        <dbReference type="EMBL" id="TPQ18598.1"/>
    </source>
</evidence>
<dbReference type="InterPro" id="IPR004358">
    <property type="entry name" value="Sig_transdc_His_kin-like_C"/>
</dbReference>
<proteinExistence type="predicted"/>
<name>A0A505DDE2_9ACTN</name>
<dbReference type="EC" id="2.7.13.3" evidence="2"/>
<dbReference type="SUPFAM" id="SSF55874">
    <property type="entry name" value="ATPase domain of HSP90 chaperone/DNA topoisomerase II/histidine kinase"/>
    <property type="match status" value="2"/>
</dbReference>
<dbReference type="Pfam" id="PF13589">
    <property type="entry name" value="HATPase_c_3"/>
    <property type="match status" value="1"/>
</dbReference>
<dbReference type="Proteomes" id="UP000317378">
    <property type="component" value="Unassembled WGS sequence"/>
</dbReference>
<dbReference type="Gene3D" id="3.30.565.10">
    <property type="entry name" value="Histidine kinase-like ATPase, C-terminal domain"/>
    <property type="match status" value="2"/>
</dbReference>
<dbReference type="InterPro" id="IPR005467">
    <property type="entry name" value="His_kinase_dom"/>
</dbReference>
<sequence>MGHMGTERLRFAPEMLARLGEELIPHPDLGIVELARNSYDADAVSCEVSLLDVGEIGGTIVVTDVGEGMTAEDIRDGFLILGRSGKVEDSVTPRGRRKVGEKGLGRLAALRLGREAVVRTRPKSEAGVEYVVQIDWARYDQAAAIEDVDLEVTSRETSEKPGTTIEIKNLRAPLADSDVRRLARSLVMLTGPFPDKGEDFTITLDAPDFVELQKVVDTGFFEGANYMLRATLDENGQAAAYLLDGAGTVLASGDHFAVASSSAMGNHSGYMAPTAELEIWMFNRTRPSFNAQLTPALRKAYLAWLDEVGGVHFYQRGLRVHPYGDRGYDWLDMNVLQKRNPEERPGTNNSVGRVMVVADNGQLVPKTDRSGFVENFAFVELKEFVRASLEWAADVRLERRDKRKVEEKKKTREKVKETRDKVDAALRLVPESVRPMVQQAVREDRAAMAERLEVVESDLMLYRTLSTVGTTTAVFAHETLRPVDTIEQMVGSIARRGERELGNERFVSVLGDPVDLIRRSAASLHTFAELPLELLKQRKRKWRDVDVNAIVQEMTESFEPYFAEAQVSVSTDLVQAPSAVVRSTIASIEAILANFLANSVAAFTSPTYQSSTREIIVRTEVHPEEVTLGVLDSGPGIVGLDKDDVWKPGKSTRNEGTGMGLTIVRDIVLDLKGKIWAVENGELGGAEFYVSFPRINL</sequence>
<evidence type="ECO:0000256" key="6">
    <source>
        <dbReference type="ARBA" id="ARBA00022777"/>
    </source>
</evidence>
<gene>
    <name evidence="10" type="ORF">FGD71_030015</name>
</gene>
<keyword evidence="6 10" id="KW-0418">Kinase</keyword>
<evidence type="ECO:0000256" key="1">
    <source>
        <dbReference type="ARBA" id="ARBA00000085"/>
    </source>
</evidence>